<dbReference type="PANTHER" id="PTHR24020:SF84">
    <property type="entry name" value="VWFA DOMAIN-CONTAINING PROTEIN"/>
    <property type="match status" value="1"/>
</dbReference>
<dbReference type="SUPFAM" id="SSF53300">
    <property type="entry name" value="vWA-like"/>
    <property type="match status" value="1"/>
</dbReference>
<dbReference type="Proteomes" id="UP001163046">
    <property type="component" value="Unassembled WGS sequence"/>
</dbReference>
<feature type="signal peptide" evidence="2">
    <location>
        <begin position="1"/>
        <end position="21"/>
    </location>
</feature>
<dbReference type="AlphaFoldDB" id="A0A9W9ZQQ8"/>
<dbReference type="PROSITE" id="PS50234">
    <property type="entry name" value="VWFA"/>
    <property type="match status" value="1"/>
</dbReference>
<keyword evidence="5" id="KW-1185">Reference proteome</keyword>
<gene>
    <name evidence="4" type="ORF">OS493_017471</name>
</gene>
<feature type="domain" description="VWFA" evidence="3">
    <location>
        <begin position="36"/>
        <end position="172"/>
    </location>
</feature>
<dbReference type="InterPro" id="IPR050525">
    <property type="entry name" value="ECM_Assembly_Org"/>
</dbReference>
<dbReference type="InterPro" id="IPR002035">
    <property type="entry name" value="VWF_A"/>
</dbReference>
<evidence type="ECO:0000313" key="4">
    <source>
        <dbReference type="EMBL" id="KAJ7385103.1"/>
    </source>
</evidence>
<accession>A0A9W9ZQQ8</accession>
<keyword evidence="1" id="KW-1133">Transmembrane helix</keyword>
<dbReference type="EMBL" id="MU825882">
    <property type="protein sequence ID" value="KAJ7385103.1"/>
    <property type="molecule type" value="Genomic_DNA"/>
</dbReference>
<keyword evidence="1" id="KW-0472">Membrane</keyword>
<dbReference type="Pfam" id="PF00092">
    <property type="entry name" value="VWA"/>
    <property type="match status" value="1"/>
</dbReference>
<dbReference type="PANTHER" id="PTHR24020">
    <property type="entry name" value="COLLAGEN ALPHA"/>
    <property type="match status" value="1"/>
</dbReference>
<evidence type="ECO:0000256" key="2">
    <source>
        <dbReference type="SAM" id="SignalP"/>
    </source>
</evidence>
<feature type="chain" id="PRO_5040904756" description="VWFA domain-containing protein" evidence="2">
    <location>
        <begin position="22"/>
        <end position="195"/>
    </location>
</feature>
<protein>
    <recommendedName>
        <fullName evidence="3">VWFA domain-containing protein</fullName>
    </recommendedName>
</protein>
<proteinExistence type="predicted"/>
<comment type="caution">
    <text evidence="4">The sequence shown here is derived from an EMBL/GenBank/DDBJ whole genome shotgun (WGS) entry which is preliminary data.</text>
</comment>
<feature type="transmembrane region" description="Helical" evidence="1">
    <location>
        <begin position="166"/>
        <end position="184"/>
    </location>
</feature>
<dbReference type="InterPro" id="IPR036465">
    <property type="entry name" value="vWFA_dom_sf"/>
</dbReference>
<sequence>MSWFKILVTLFWCFLIQGVASTVNVSDAGQDSDGADIAFIISTSGQTQLYYEKLFAKEVMVKLAQNSTKIRAAVVTFSGTYSASVKLNFTKKFNLQQFISTINRIPYKYTRWISIGKALEITSERVFRSSRQHVPKIAILIVDYYDFYWSDNARVRIASERVKQEGVRLVVVVLPPCFFLVNILKTRKNMSQKRL</sequence>
<organism evidence="4 5">
    <name type="scientific">Desmophyllum pertusum</name>
    <dbReference type="NCBI Taxonomy" id="174260"/>
    <lineage>
        <taxon>Eukaryota</taxon>
        <taxon>Metazoa</taxon>
        <taxon>Cnidaria</taxon>
        <taxon>Anthozoa</taxon>
        <taxon>Hexacorallia</taxon>
        <taxon>Scleractinia</taxon>
        <taxon>Caryophylliina</taxon>
        <taxon>Caryophylliidae</taxon>
        <taxon>Desmophyllum</taxon>
    </lineage>
</organism>
<evidence type="ECO:0000259" key="3">
    <source>
        <dbReference type="PROSITE" id="PS50234"/>
    </source>
</evidence>
<dbReference type="Gene3D" id="3.40.50.410">
    <property type="entry name" value="von Willebrand factor, type A domain"/>
    <property type="match status" value="1"/>
</dbReference>
<evidence type="ECO:0000313" key="5">
    <source>
        <dbReference type="Proteomes" id="UP001163046"/>
    </source>
</evidence>
<reference evidence="4" key="1">
    <citation type="submission" date="2023-01" db="EMBL/GenBank/DDBJ databases">
        <title>Genome assembly of the deep-sea coral Lophelia pertusa.</title>
        <authorList>
            <person name="Herrera S."/>
            <person name="Cordes E."/>
        </authorList>
    </citation>
    <scope>NUCLEOTIDE SEQUENCE</scope>
    <source>
        <strain evidence="4">USNM1676648</strain>
        <tissue evidence="4">Polyp</tissue>
    </source>
</reference>
<keyword evidence="2" id="KW-0732">Signal</keyword>
<evidence type="ECO:0000256" key="1">
    <source>
        <dbReference type="SAM" id="Phobius"/>
    </source>
</evidence>
<keyword evidence="1" id="KW-0812">Transmembrane</keyword>
<name>A0A9W9ZQQ8_9CNID</name>